<evidence type="ECO:0000256" key="3">
    <source>
        <dbReference type="SAM" id="SignalP"/>
    </source>
</evidence>
<dbReference type="Pfam" id="PF00545">
    <property type="entry name" value="Ribonuclease"/>
    <property type="match status" value="1"/>
</dbReference>
<feature type="chain" id="PRO_5039259124" evidence="3">
    <location>
        <begin position="22"/>
        <end position="123"/>
    </location>
</feature>
<dbReference type="InterPro" id="IPR016191">
    <property type="entry name" value="Ribonuclease/ribotoxin"/>
</dbReference>
<protein>
    <submittedName>
        <fullName evidence="4">Guanyl-specific ribonuclease</fullName>
        <ecNumber evidence="4">3.1.27.3</ecNumber>
    </submittedName>
</protein>
<proteinExistence type="predicted"/>
<feature type="signal peptide" evidence="3">
    <location>
        <begin position="1"/>
        <end position="21"/>
    </location>
</feature>
<keyword evidence="2 4" id="KW-0378">Hydrolase</keyword>
<dbReference type="OrthoDB" id="5326845at2"/>
<dbReference type="EC" id="3.1.27.3" evidence="4"/>
<dbReference type="Gene3D" id="3.10.450.30">
    <property type="entry name" value="Microbial ribonucleases"/>
    <property type="match status" value="1"/>
</dbReference>
<dbReference type="SUPFAM" id="SSF53933">
    <property type="entry name" value="Microbial ribonucleases"/>
    <property type="match status" value="1"/>
</dbReference>
<evidence type="ECO:0000256" key="2">
    <source>
        <dbReference type="ARBA" id="ARBA00022801"/>
    </source>
</evidence>
<accession>A0A240A636</accession>
<dbReference type="GO" id="GO:0016787">
    <property type="term" value="F:hydrolase activity"/>
    <property type="evidence" value="ECO:0007669"/>
    <property type="project" value="UniProtKB-KW"/>
</dbReference>
<dbReference type="InterPro" id="IPR000026">
    <property type="entry name" value="N1-like"/>
</dbReference>
<dbReference type="GO" id="GO:0003723">
    <property type="term" value="F:RNA binding"/>
    <property type="evidence" value="ECO:0007669"/>
    <property type="project" value="InterPro"/>
</dbReference>
<evidence type="ECO:0000256" key="1">
    <source>
        <dbReference type="ARBA" id="ARBA00022722"/>
    </source>
</evidence>
<evidence type="ECO:0000313" key="5">
    <source>
        <dbReference type="Proteomes" id="UP000215374"/>
    </source>
</evidence>
<organism evidence="4 5">
    <name type="scientific">Corynebacterium imitans</name>
    <dbReference type="NCBI Taxonomy" id="156978"/>
    <lineage>
        <taxon>Bacteria</taxon>
        <taxon>Bacillati</taxon>
        <taxon>Actinomycetota</taxon>
        <taxon>Actinomycetes</taxon>
        <taxon>Mycobacteriales</taxon>
        <taxon>Corynebacteriaceae</taxon>
        <taxon>Corynebacterium</taxon>
    </lineage>
</organism>
<keyword evidence="1" id="KW-0540">Nuclease</keyword>
<sequence length="123" mass="13393">MRGVKKLVVALAGLCSACAFVDAPVDATAIPACGNLPTEARDTIGLVEHGGPYPYPDNDDARFGNYEGVLPEEELGYYREYTVDTPGVSHRGARRIVTGGEGDPEVWYYTDDHYESFCEVTDV</sequence>
<dbReference type="EMBL" id="LT906467">
    <property type="protein sequence ID" value="SNV78403.1"/>
    <property type="molecule type" value="Genomic_DNA"/>
</dbReference>
<dbReference type="GO" id="GO:0004521">
    <property type="term" value="F:RNA endonuclease activity"/>
    <property type="evidence" value="ECO:0007669"/>
    <property type="project" value="InterPro"/>
</dbReference>
<gene>
    <name evidence="4" type="ORF">SAMEA4535761_01841</name>
</gene>
<evidence type="ECO:0000313" key="4">
    <source>
        <dbReference type="EMBL" id="SNV78403.1"/>
    </source>
</evidence>
<dbReference type="Proteomes" id="UP000215374">
    <property type="component" value="Chromosome 1"/>
</dbReference>
<dbReference type="AlphaFoldDB" id="A0A240A636"/>
<keyword evidence="3" id="KW-0732">Signal</keyword>
<reference evidence="4 5" key="1">
    <citation type="submission" date="2017-06" db="EMBL/GenBank/DDBJ databases">
        <authorList>
            <consortium name="Pathogen Informatics"/>
        </authorList>
    </citation>
    <scope>NUCLEOTIDE SEQUENCE [LARGE SCALE GENOMIC DNA]</scope>
    <source>
        <strain evidence="4 5">NCTC13015</strain>
    </source>
</reference>
<dbReference type="RefSeq" id="WP_084674322.1">
    <property type="nucleotide sequence ID" value="NZ_CP009211.1"/>
</dbReference>
<name>A0A240A636_9CORY</name>